<dbReference type="PANTHER" id="PTHR34220">
    <property type="entry name" value="SENSOR HISTIDINE KINASE YPDA"/>
    <property type="match status" value="1"/>
</dbReference>
<evidence type="ECO:0000256" key="1">
    <source>
        <dbReference type="ARBA" id="ARBA00004651"/>
    </source>
</evidence>
<keyword evidence="6" id="KW-1133">Transmembrane helix</keyword>
<evidence type="ECO:0000256" key="3">
    <source>
        <dbReference type="ARBA" id="ARBA00022553"/>
    </source>
</evidence>
<reference evidence="8 9" key="1">
    <citation type="submission" date="2024-09" db="EMBL/GenBank/DDBJ databases">
        <authorList>
            <person name="Ruan L."/>
        </authorList>
    </citation>
    <scope>NUCLEOTIDE SEQUENCE [LARGE SCALE GENOMIC DNA]</scope>
    <source>
        <strain evidence="8 9">D33</strain>
    </source>
</reference>
<protein>
    <submittedName>
        <fullName evidence="8">Histidine kinase</fullName>
    </submittedName>
</protein>
<dbReference type="Gene3D" id="3.30.565.10">
    <property type="entry name" value="Histidine kinase-like ATPase, C-terminal domain"/>
    <property type="match status" value="1"/>
</dbReference>
<keyword evidence="3" id="KW-0597">Phosphoprotein</keyword>
<dbReference type="SUPFAM" id="SSF158472">
    <property type="entry name" value="HAMP domain-like"/>
    <property type="match status" value="1"/>
</dbReference>
<dbReference type="SUPFAM" id="SSF55874">
    <property type="entry name" value="ATPase domain of HSP90 chaperone/DNA topoisomerase II/histidine kinase"/>
    <property type="match status" value="1"/>
</dbReference>
<dbReference type="SMART" id="SM00304">
    <property type="entry name" value="HAMP"/>
    <property type="match status" value="1"/>
</dbReference>
<dbReference type="Pfam" id="PF06580">
    <property type="entry name" value="His_kinase"/>
    <property type="match status" value="1"/>
</dbReference>
<keyword evidence="5 6" id="KW-0472">Membrane</keyword>
<accession>A0ABV5BEG0</accession>
<name>A0ABV5BEG0_9BACL</name>
<evidence type="ECO:0000313" key="9">
    <source>
        <dbReference type="Proteomes" id="UP001580407"/>
    </source>
</evidence>
<keyword evidence="8" id="KW-0418">Kinase</keyword>
<keyword evidence="2" id="KW-1003">Cell membrane</keyword>
<dbReference type="Gene3D" id="6.10.340.10">
    <property type="match status" value="1"/>
</dbReference>
<dbReference type="PROSITE" id="PS50885">
    <property type="entry name" value="HAMP"/>
    <property type="match status" value="1"/>
</dbReference>
<proteinExistence type="predicted"/>
<dbReference type="RefSeq" id="WP_375527809.1">
    <property type="nucleotide sequence ID" value="NZ_JBHILM010000035.1"/>
</dbReference>
<dbReference type="EMBL" id="JBHILM010000035">
    <property type="protein sequence ID" value="MFB5684091.1"/>
    <property type="molecule type" value="Genomic_DNA"/>
</dbReference>
<evidence type="ECO:0000256" key="2">
    <source>
        <dbReference type="ARBA" id="ARBA00022475"/>
    </source>
</evidence>
<dbReference type="CDD" id="cd06225">
    <property type="entry name" value="HAMP"/>
    <property type="match status" value="1"/>
</dbReference>
<dbReference type="Pfam" id="PF00672">
    <property type="entry name" value="HAMP"/>
    <property type="match status" value="1"/>
</dbReference>
<evidence type="ECO:0000256" key="4">
    <source>
        <dbReference type="ARBA" id="ARBA00022679"/>
    </source>
</evidence>
<dbReference type="InterPro" id="IPR050640">
    <property type="entry name" value="Bact_2-comp_sensor_kinase"/>
</dbReference>
<keyword evidence="6" id="KW-0812">Transmembrane</keyword>
<keyword evidence="4" id="KW-0808">Transferase</keyword>
<dbReference type="GO" id="GO:0016301">
    <property type="term" value="F:kinase activity"/>
    <property type="evidence" value="ECO:0007669"/>
    <property type="project" value="UniProtKB-KW"/>
</dbReference>
<evidence type="ECO:0000256" key="5">
    <source>
        <dbReference type="ARBA" id="ARBA00023136"/>
    </source>
</evidence>
<evidence type="ECO:0000256" key="6">
    <source>
        <dbReference type="SAM" id="Phobius"/>
    </source>
</evidence>
<feature type="transmembrane region" description="Helical" evidence="6">
    <location>
        <begin position="21"/>
        <end position="38"/>
    </location>
</feature>
<feature type="domain" description="HAMP" evidence="7">
    <location>
        <begin position="312"/>
        <end position="364"/>
    </location>
</feature>
<dbReference type="InterPro" id="IPR003660">
    <property type="entry name" value="HAMP_dom"/>
</dbReference>
<dbReference type="Proteomes" id="UP001580407">
    <property type="component" value="Unassembled WGS sequence"/>
</dbReference>
<dbReference type="InterPro" id="IPR010559">
    <property type="entry name" value="Sig_transdc_His_kin_internal"/>
</dbReference>
<sequence length="584" mass="66731">MKGRLNMPVIQKMGSLPILPKIAITFLLVVTPLFYLGLEMNDSGSDIVRQEIVNSLSSRVELFTDMLDGDFDRIIKLLQEYVNDDDLMKLSTSSEIMPDIERTQAVLRLKHQMDLLKRSSDLAINATAFIPMMNRSVDSNTNAIIDFDAEMFRALSQTTNMYGDPFVFWDNRVFISMPYGYLDDGPLFLLAVEISGEKISSKLKQFAQEGSIAVLASSRMEWTSSSPDETNMSKKMLARLESADAKAPQSITIGNTDYLFAGQKSDILNAKLVMFVPIERIEQPLDRYRVWAFVWFGVSVLIIIAFSFGMYRLIHRPLKLLVHSFRKIEHGRFDISIEYPFTDEFGYLYKQLNAMVRELERLIYKVYEQQYRARLAELRHLQSQINPHFLYNTFFILYRMAKQEGNENIVRLTKHLGEYFQFITRDGSEEATLADEVAHAKSYTEIQTIRFSNRISVRFSEVPKEVELLAVPRLILQPIIENAFVHSLEKKAKGGLLEVDFGITKTELLIRIEDNGGIDEEKVAQLQTLLNTQQDVTVTTGMINVHRRLQIKYGGPAGLRISPGDLGGLRIIVVIPLKEVMPHA</sequence>
<evidence type="ECO:0000259" key="7">
    <source>
        <dbReference type="PROSITE" id="PS50885"/>
    </source>
</evidence>
<gene>
    <name evidence="8" type="ORF">ACE3NQ_24585</name>
</gene>
<comment type="subcellular location">
    <subcellularLocation>
        <location evidence="1">Cell membrane</location>
        <topology evidence="1">Multi-pass membrane protein</topology>
    </subcellularLocation>
</comment>
<dbReference type="PANTHER" id="PTHR34220:SF7">
    <property type="entry name" value="SENSOR HISTIDINE KINASE YPDA"/>
    <property type="match status" value="1"/>
</dbReference>
<dbReference type="InterPro" id="IPR036890">
    <property type="entry name" value="HATPase_C_sf"/>
</dbReference>
<keyword evidence="9" id="KW-1185">Reference proteome</keyword>
<feature type="transmembrane region" description="Helical" evidence="6">
    <location>
        <begin position="290"/>
        <end position="311"/>
    </location>
</feature>
<organism evidence="8 9">
    <name type="scientific">Paenibacillus terreus</name>
    <dbReference type="NCBI Taxonomy" id="1387834"/>
    <lineage>
        <taxon>Bacteria</taxon>
        <taxon>Bacillati</taxon>
        <taxon>Bacillota</taxon>
        <taxon>Bacilli</taxon>
        <taxon>Bacillales</taxon>
        <taxon>Paenibacillaceae</taxon>
        <taxon>Paenibacillus</taxon>
    </lineage>
</organism>
<comment type="caution">
    <text evidence="8">The sequence shown here is derived from an EMBL/GenBank/DDBJ whole genome shotgun (WGS) entry which is preliminary data.</text>
</comment>
<evidence type="ECO:0000313" key="8">
    <source>
        <dbReference type="EMBL" id="MFB5684091.1"/>
    </source>
</evidence>